<comment type="caution">
    <text evidence="6">The sequence shown here is derived from an EMBL/GenBank/DDBJ whole genome shotgun (WGS) entry which is preliminary data.</text>
</comment>
<evidence type="ECO:0000313" key="6">
    <source>
        <dbReference type="EMBL" id="GIG76718.1"/>
    </source>
</evidence>
<organism evidence="6 7">
    <name type="scientific">Planosporangium flavigriseum</name>
    <dbReference type="NCBI Taxonomy" id="373681"/>
    <lineage>
        <taxon>Bacteria</taxon>
        <taxon>Bacillati</taxon>
        <taxon>Actinomycetota</taxon>
        <taxon>Actinomycetes</taxon>
        <taxon>Micromonosporales</taxon>
        <taxon>Micromonosporaceae</taxon>
        <taxon>Planosporangium</taxon>
    </lineage>
</organism>
<dbReference type="PANTHER" id="PTHR37467">
    <property type="entry name" value="EXPORTED CALCIUM-BINDING GLYCOPROTEIN-RELATED"/>
    <property type="match status" value="1"/>
</dbReference>
<dbReference type="PANTHER" id="PTHR37467:SF1">
    <property type="entry name" value="EXPORTED CALCIUM-BINDING GLYCOPROTEIN"/>
    <property type="match status" value="1"/>
</dbReference>
<protein>
    <submittedName>
        <fullName evidence="6">Uncharacterized protein</fullName>
    </submittedName>
</protein>
<keyword evidence="7" id="KW-1185">Reference proteome</keyword>
<keyword evidence="2" id="KW-0964">Secreted</keyword>
<evidence type="ECO:0000313" key="7">
    <source>
        <dbReference type="Proteomes" id="UP000653674"/>
    </source>
</evidence>
<feature type="region of interest" description="Disordered" evidence="5">
    <location>
        <begin position="280"/>
        <end position="396"/>
    </location>
</feature>
<feature type="compositionally biased region" description="Acidic residues" evidence="5">
    <location>
        <begin position="366"/>
        <end position="382"/>
    </location>
</feature>
<proteinExistence type="predicted"/>
<sequence length="712" mass="75923">MAQSVGSAIRRLDRRFVVAFAVVAALFIQMAHPTAAYAGGKPTADWQAAVAKIPGAAYTRDARTYVGESGDALKPHLTEKVVTKHLQPVLADLDSRYFDGSRLRGERDGDCAFDNLDELIEYLKERLAGRDLPAGPARTAHLAALVGTLIAARQLADAAIQDGAATLAPFPNGPLSGTAPPGLDKARHELDKARHEFAKVDKELAKAKPEQALKRAEEAWEHGFAVLTAVGVTYAGDHDADGVTDVHELRLGASPLVADSDGDGLSDRTEIYGLIGWTWPAKSDSDGDGIPDGAEDIDGDGVSNLDEQNRGTDPLNPDVPAGGLIFDGVRVMDGPPPTPTPTDSDGDGLTDVAEGEIETDPHNPDSDGDGLTDGREVDEEGTDPLNPDSDGDGFRDDYEVAHAEDQGLDPTRADEKVSKWSYITDFLRGLVAGDFSPRDSMAWLAGNLCSGGLSVIPVVGWILGGLADIRDTIAGLIHGDWVSAGLSILGVVPYVGDAVAIPGKAAKFVQRFTHRLAATARFVARYDKIPDSVKTLALKAILLGDYDKLITSGFSEAVLIRLAKGERTNLKLLAQAMQDANHVAGPAVPFLRNGAAGEKYLEETLLAGRAGTPQLRFETPGMPSPRSYRVLDFAEDTPGGKVGHEVKVGTRKDVAQIRQCEKDAFLRGDGQLVGLHWHFLPNGKYNSLGPIEELLDCLRSKRIPFTIHPPVA</sequence>
<evidence type="ECO:0000256" key="1">
    <source>
        <dbReference type="ARBA" id="ARBA00004613"/>
    </source>
</evidence>
<evidence type="ECO:0000256" key="2">
    <source>
        <dbReference type="ARBA" id="ARBA00022525"/>
    </source>
</evidence>
<dbReference type="AlphaFoldDB" id="A0A8J3LP70"/>
<dbReference type="EMBL" id="BONU01000074">
    <property type="protein sequence ID" value="GIG76718.1"/>
    <property type="molecule type" value="Genomic_DNA"/>
</dbReference>
<comment type="subcellular location">
    <subcellularLocation>
        <location evidence="1">Secreted</location>
    </subcellularLocation>
</comment>
<keyword evidence="4" id="KW-0106">Calcium</keyword>
<name>A0A8J3LP70_9ACTN</name>
<dbReference type="Proteomes" id="UP000653674">
    <property type="component" value="Unassembled WGS sequence"/>
</dbReference>
<dbReference type="Gene3D" id="4.10.1080.10">
    <property type="entry name" value="TSP type-3 repeat"/>
    <property type="match status" value="1"/>
</dbReference>
<reference evidence="6" key="1">
    <citation type="submission" date="2021-01" db="EMBL/GenBank/DDBJ databases">
        <title>Whole genome shotgun sequence of Planosporangium flavigriseum NBRC 105377.</title>
        <authorList>
            <person name="Komaki H."/>
            <person name="Tamura T."/>
        </authorList>
    </citation>
    <scope>NUCLEOTIDE SEQUENCE</scope>
    <source>
        <strain evidence="6">NBRC 105377</strain>
    </source>
</reference>
<dbReference type="CDD" id="cd20742">
    <property type="entry name" value="FIX_vWA-like"/>
    <property type="match status" value="1"/>
</dbReference>
<evidence type="ECO:0000256" key="4">
    <source>
        <dbReference type="ARBA" id="ARBA00022837"/>
    </source>
</evidence>
<dbReference type="RefSeq" id="WP_168079149.1">
    <property type="nucleotide sequence ID" value="NZ_BAAAQJ010000020.1"/>
</dbReference>
<dbReference type="Pfam" id="PF18884">
    <property type="entry name" value="TSP3_bac"/>
    <property type="match status" value="6"/>
</dbReference>
<dbReference type="SUPFAM" id="SSF103647">
    <property type="entry name" value="TSP type-3 repeat"/>
    <property type="match status" value="1"/>
</dbReference>
<evidence type="ECO:0000256" key="5">
    <source>
        <dbReference type="SAM" id="MobiDB-lite"/>
    </source>
</evidence>
<evidence type="ECO:0000256" key="3">
    <source>
        <dbReference type="ARBA" id="ARBA00022729"/>
    </source>
</evidence>
<feature type="compositionally biased region" description="Acidic residues" evidence="5">
    <location>
        <begin position="286"/>
        <end position="299"/>
    </location>
</feature>
<dbReference type="InterPro" id="IPR028974">
    <property type="entry name" value="TSP_type-3_rpt"/>
</dbReference>
<keyword evidence="3" id="KW-0732">Signal</keyword>
<gene>
    <name evidence="6" type="ORF">Pfl04_51220</name>
</gene>
<dbReference type="InterPro" id="IPR059100">
    <property type="entry name" value="TSP3_bac"/>
</dbReference>
<accession>A0A8J3LP70</accession>
<feature type="compositionally biased region" description="Acidic residues" evidence="5">
    <location>
        <begin position="344"/>
        <end position="358"/>
    </location>
</feature>
<dbReference type="GO" id="GO:0005509">
    <property type="term" value="F:calcium ion binding"/>
    <property type="evidence" value="ECO:0007669"/>
    <property type="project" value="InterPro"/>
</dbReference>
<dbReference type="InterPro" id="IPR053180">
    <property type="entry name" value="Ca-binding_acidic-repeat"/>
</dbReference>